<reference evidence="1 2" key="1">
    <citation type="journal article" date="2016" name="Genome Announc.">
        <title>Complete Genome Sequence of Aurantimicrobium minutum Type Strain KNCT, a Planktonic Ultramicrobacterium Isolated from River Water.</title>
        <authorList>
            <person name="Nakai R."/>
            <person name="Fujisawa T."/>
            <person name="Nakamura Y."/>
            <person name="Nishide H."/>
            <person name="Uchiyama I."/>
            <person name="Baba T."/>
            <person name="Toyoda A."/>
            <person name="Fujiyama A."/>
            <person name="Naganuma T."/>
            <person name="Niki H."/>
        </authorList>
    </citation>
    <scope>NUCLEOTIDE SEQUENCE [LARGE SCALE GENOMIC DNA]</scope>
    <source>
        <strain evidence="1 2">KNC</strain>
    </source>
</reference>
<organism evidence="1 2">
    <name type="scientific">Aurantimicrobium minutum</name>
    <dbReference type="NCBI Taxonomy" id="708131"/>
    <lineage>
        <taxon>Bacteria</taxon>
        <taxon>Bacillati</taxon>
        <taxon>Actinomycetota</taxon>
        <taxon>Actinomycetes</taxon>
        <taxon>Micrococcales</taxon>
        <taxon>Microbacteriaceae</taxon>
        <taxon>Aurantimicrobium</taxon>
    </lineage>
</organism>
<protein>
    <submittedName>
        <fullName evidence="1">6-phosphogluconate dehydratase</fullName>
    </submittedName>
</protein>
<dbReference type="SUPFAM" id="SSF51735">
    <property type="entry name" value="NAD(P)-binding Rossmann-fold domains"/>
    <property type="match status" value="1"/>
</dbReference>
<name>A0A173LXA0_9MICO</name>
<dbReference type="OrthoDB" id="943692at2"/>
<dbReference type="InterPro" id="IPR013328">
    <property type="entry name" value="6PGD_dom2"/>
</dbReference>
<dbReference type="GeneID" id="80452130"/>
<sequence length="258" mass="27299">MTRIAVIGLSDSLLELAVSLKNAGADVAGFDAHVPHYVPIPVSSSIEEAIEGADIVLVQSAPHLALSTAEKISPVLKAGAIYADFSAGTPDLKQSIKQTVPEGACADAALVAEVGVEASGAAAKRLVSELTALSLPAYFISDRAGDVATRQLLRNLLAKSLTGALTDTLWAAESIGLQDFAWQEIQRKFEGMTAASAQELINDAAHNFKRHQIEMQDVVEILAQSGYESTMIAPIQFTHGRIMHGKKIPHAQPPAKKS</sequence>
<dbReference type="InterPro" id="IPR036291">
    <property type="entry name" value="NAD(P)-bd_dom_sf"/>
</dbReference>
<dbReference type="KEGG" id="amin:AUMI_19360"/>
<dbReference type="Proteomes" id="UP000243847">
    <property type="component" value="Chromosome sequence1"/>
</dbReference>
<accession>A0A173LXA0</accession>
<proteinExistence type="predicted"/>
<gene>
    <name evidence="1" type="ORF">AUMI_19360</name>
</gene>
<dbReference type="RefSeq" id="WP_096381925.1">
    <property type="nucleotide sequence ID" value="NZ_AP017457.1"/>
</dbReference>
<dbReference type="Gene3D" id="1.10.1040.10">
    <property type="entry name" value="N-(1-d-carboxylethyl)-l-norvaline Dehydrogenase, domain 2"/>
    <property type="match status" value="1"/>
</dbReference>
<dbReference type="AlphaFoldDB" id="A0A173LXA0"/>
<evidence type="ECO:0000313" key="2">
    <source>
        <dbReference type="Proteomes" id="UP000243847"/>
    </source>
</evidence>
<evidence type="ECO:0000313" key="1">
    <source>
        <dbReference type="EMBL" id="BAU99478.1"/>
    </source>
</evidence>
<dbReference type="SUPFAM" id="SSF48179">
    <property type="entry name" value="6-phosphogluconate dehydrogenase C-terminal domain-like"/>
    <property type="match status" value="1"/>
</dbReference>
<dbReference type="InterPro" id="IPR008927">
    <property type="entry name" value="6-PGluconate_DH-like_C_sf"/>
</dbReference>
<dbReference type="Gene3D" id="3.40.50.720">
    <property type="entry name" value="NAD(P)-binding Rossmann-like Domain"/>
    <property type="match status" value="1"/>
</dbReference>
<dbReference type="EMBL" id="AP017457">
    <property type="protein sequence ID" value="BAU99478.1"/>
    <property type="molecule type" value="Genomic_DNA"/>
</dbReference>